<dbReference type="Proteomes" id="UP000196138">
    <property type="component" value="Chromosome"/>
</dbReference>
<accession>A0A1Y0EM59</accession>
<keyword evidence="2" id="KW-1185">Reference proteome</keyword>
<protein>
    <submittedName>
        <fullName evidence="1">Uncharacterized protein</fullName>
    </submittedName>
</protein>
<reference evidence="1 2" key="1">
    <citation type="submission" date="2017-05" db="EMBL/GenBank/DDBJ databases">
        <authorList>
            <person name="Song R."/>
            <person name="Chenine A.L."/>
            <person name="Ruprecht R.M."/>
        </authorList>
    </citation>
    <scope>NUCLEOTIDE SEQUENCE [LARGE SCALE GENOMIC DNA]</scope>
    <source>
        <strain evidence="1 2">DSM 26136</strain>
    </source>
</reference>
<organism evidence="1 2">
    <name type="scientific">Comamonas serinivorans</name>
    <dbReference type="NCBI Taxonomy" id="1082851"/>
    <lineage>
        <taxon>Bacteria</taxon>
        <taxon>Pseudomonadati</taxon>
        <taxon>Pseudomonadota</taxon>
        <taxon>Betaproteobacteria</taxon>
        <taxon>Burkholderiales</taxon>
        <taxon>Comamonadaceae</taxon>
        <taxon>Comamonas</taxon>
    </lineage>
</organism>
<evidence type="ECO:0000313" key="2">
    <source>
        <dbReference type="Proteomes" id="UP000196138"/>
    </source>
</evidence>
<name>A0A1Y0EM59_9BURK</name>
<evidence type="ECO:0000313" key="1">
    <source>
        <dbReference type="EMBL" id="ARU04745.1"/>
    </source>
</evidence>
<dbReference type="KEGG" id="cser:CCO03_08695"/>
<dbReference type="EMBL" id="CP021455">
    <property type="protein sequence ID" value="ARU04745.1"/>
    <property type="molecule type" value="Genomic_DNA"/>
</dbReference>
<proteinExistence type="predicted"/>
<dbReference type="RefSeq" id="WP_087279928.1">
    <property type="nucleotide sequence ID" value="NZ_CP021455.1"/>
</dbReference>
<sequence length="67" mass="7534">MTQPISIEVQVQDWLKVNGHDLTRANDIHAAAMRQYAKEQVIAEMGRPKVVEPDPVVEVKAEPKAKK</sequence>
<gene>
    <name evidence="1" type="ORF">CCO03_08695</name>
</gene>
<dbReference type="AlphaFoldDB" id="A0A1Y0EM59"/>